<dbReference type="EMBL" id="JBHILM010000015">
    <property type="protein sequence ID" value="MFB5682184.1"/>
    <property type="molecule type" value="Genomic_DNA"/>
</dbReference>
<protein>
    <submittedName>
        <fullName evidence="3">NAD-dependent epimerase/dehydratase family protein</fullName>
    </submittedName>
</protein>
<evidence type="ECO:0000256" key="1">
    <source>
        <dbReference type="ARBA" id="ARBA00007637"/>
    </source>
</evidence>
<dbReference type="RefSeq" id="WP_375525941.1">
    <property type="nucleotide sequence ID" value="NZ_JBHILM010000015.1"/>
</dbReference>
<gene>
    <name evidence="3" type="ORF">ACE3NQ_14765</name>
</gene>
<organism evidence="3 4">
    <name type="scientific">Paenibacillus terreus</name>
    <dbReference type="NCBI Taxonomy" id="1387834"/>
    <lineage>
        <taxon>Bacteria</taxon>
        <taxon>Bacillati</taxon>
        <taxon>Bacillota</taxon>
        <taxon>Bacilli</taxon>
        <taxon>Bacillales</taxon>
        <taxon>Paenibacillaceae</taxon>
        <taxon>Paenibacillus</taxon>
    </lineage>
</organism>
<comment type="similarity">
    <text evidence="1">Belongs to the NAD(P)-dependent epimerase/dehydratase family.</text>
</comment>
<evidence type="ECO:0000259" key="2">
    <source>
        <dbReference type="Pfam" id="PF01370"/>
    </source>
</evidence>
<dbReference type="SUPFAM" id="SSF51735">
    <property type="entry name" value="NAD(P)-binding Rossmann-fold domains"/>
    <property type="match status" value="1"/>
</dbReference>
<dbReference type="InterPro" id="IPR036291">
    <property type="entry name" value="NAD(P)-bd_dom_sf"/>
</dbReference>
<dbReference type="Gene3D" id="3.40.50.720">
    <property type="entry name" value="NAD(P)-binding Rossmann-like Domain"/>
    <property type="match status" value="1"/>
</dbReference>
<dbReference type="Pfam" id="PF01370">
    <property type="entry name" value="Epimerase"/>
    <property type="match status" value="1"/>
</dbReference>
<dbReference type="InterPro" id="IPR001509">
    <property type="entry name" value="Epimerase_deHydtase"/>
</dbReference>
<accession>A0ABV5B908</accession>
<feature type="domain" description="NAD-dependent epimerase/dehydratase" evidence="2">
    <location>
        <begin position="6"/>
        <end position="225"/>
    </location>
</feature>
<dbReference type="PANTHER" id="PTHR43000">
    <property type="entry name" value="DTDP-D-GLUCOSE 4,6-DEHYDRATASE-RELATED"/>
    <property type="match status" value="1"/>
</dbReference>
<name>A0ABV5B908_9BACL</name>
<proteinExistence type="inferred from homology"/>
<comment type="caution">
    <text evidence="3">The sequence shown here is derived from an EMBL/GenBank/DDBJ whole genome shotgun (WGS) entry which is preliminary data.</text>
</comment>
<sequence>MKQKSVLITGANGYIALHLARMLKVNNFKVVTAARNSGTDFIMDFSKPSEVASMDIGEIDAMVHTVSPNEGLYTTDPLRALSENAAGIHAALDFCKNNNIRDFIYFSSFHVFGAQGGILTENTSVAPRSNYGLAHYTAEQTIQMFDRTNQVNGWIIRPSNLFGVPAELGKFKRWNLIPFLFCKEAVEKNTITLLTSGNQLRNFVGVSDVCKKLLWILERKPKERIFHAYGNETMSVLQYAELVQKIGTELFDLPVSITRPRGDDQVVGFEFTSLYDNTSLTPKDQLESFVKEMFQVLLAGNKKRSE</sequence>
<evidence type="ECO:0000313" key="4">
    <source>
        <dbReference type="Proteomes" id="UP001580407"/>
    </source>
</evidence>
<evidence type="ECO:0000313" key="3">
    <source>
        <dbReference type="EMBL" id="MFB5682184.1"/>
    </source>
</evidence>
<dbReference type="Proteomes" id="UP001580407">
    <property type="component" value="Unassembled WGS sequence"/>
</dbReference>
<reference evidence="3 4" key="1">
    <citation type="submission" date="2024-09" db="EMBL/GenBank/DDBJ databases">
        <authorList>
            <person name="Ruan L."/>
        </authorList>
    </citation>
    <scope>NUCLEOTIDE SEQUENCE [LARGE SCALE GENOMIC DNA]</scope>
    <source>
        <strain evidence="3 4">D33</strain>
    </source>
</reference>
<keyword evidence="4" id="KW-1185">Reference proteome</keyword>
<dbReference type="CDD" id="cd08946">
    <property type="entry name" value="SDR_e"/>
    <property type="match status" value="1"/>
</dbReference>